<evidence type="ECO:0000313" key="2">
    <source>
        <dbReference type="EMBL" id="VDM44148.1"/>
    </source>
</evidence>
<proteinExistence type="predicted"/>
<organism evidence="1 3">
    <name type="scientific">Toxocara canis</name>
    <name type="common">Canine roundworm</name>
    <dbReference type="NCBI Taxonomy" id="6265"/>
    <lineage>
        <taxon>Eukaryota</taxon>
        <taxon>Metazoa</taxon>
        <taxon>Ecdysozoa</taxon>
        <taxon>Nematoda</taxon>
        <taxon>Chromadorea</taxon>
        <taxon>Rhabditida</taxon>
        <taxon>Spirurina</taxon>
        <taxon>Ascaridomorpha</taxon>
        <taxon>Ascaridoidea</taxon>
        <taxon>Toxocaridae</taxon>
        <taxon>Toxocara</taxon>
    </lineage>
</organism>
<dbReference type="EMBL" id="JPKZ01001646">
    <property type="protein sequence ID" value="KHN80905.1"/>
    <property type="molecule type" value="Genomic_DNA"/>
</dbReference>
<reference evidence="1 3" key="1">
    <citation type="submission" date="2014-11" db="EMBL/GenBank/DDBJ databases">
        <title>Genetic blueprint of the zoonotic pathogen Toxocara canis.</title>
        <authorList>
            <person name="Zhu X.-Q."/>
            <person name="Korhonen P.K."/>
            <person name="Cai H."/>
            <person name="Young N.D."/>
            <person name="Nejsum P."/>
            <person name="von Samson-Himmelstjerna G."/>
            <person name="Boag P.R."/>
            <person name="Tan P."/>
            <person name="Li Q."/>
            <person name="Min J."/>
            <person name="Yang Y."/>
            <person name="Wang X."/>
            <person name="Fang X."/>
            <person name="Hall R.S."/>
            <person name="Hofmann A."/>
            <person name="Sternberg P.W."/>
            <person name="Jex A.R."/>
            <person name="Gasser R.B."/>
        </authorList>
    </citation>
    <scope>NUCLEOTIDE SEQUENCE [LARGE SCALE GENOMIC DNA]</scope>
    <source>
        <strain evidence="1">PN_DK_2014</strain>
    </source>
</reference>
<keyword evidence="3" id="KW-1185">Reference proteome</keyword>
<dbReference type="Gene3D" id="2.40.50.40">
    <property type="match status" value="1"/>
</dbReference>
<reference evidence="2" key="2">
    <citation type="submission" date="2018-11" db="EMBL/GenBank/DDBJ databases">
        <authorList>
            <consortium name="Pathogen Informatics"/>
        </authorList>
    </citation>
    <scope>NUCLEOTIDE SEQUENCE [LARGE SCALE GENOMIC DNA]</scope>
</reference>
<dbReference type="AlphaFoldDB" id="A0A0B2VIM3"/>
<dbReference type="Proteomes" id="UP000031036">
    <property type="component" value="Unassembled WGS sequence"/>
</dbReference>
<dbReference type="InterPro" id="IPR016197">
    <property type="entry name" value="Chromo-like_dom_sf"/>
</dbReference>
<name>A0A0B2VIM3_TOXCA</name>
<evidence type="ECO:0000313" key="3">
    <source>
        <dbReference type="Proteomes" id="UP000031036"/>
    </source>
</evidence>
<dbReference type="EMBL" id="UYWY01021446">
    <property type="protein sequence ID" value="VDM44148.1"/>
    <property type="molecule type" value="Genomic_DNA"/>
</dbReference>
<evidence type="ECO:0008006" key="4">
    <source>
        <dbReference type="Google" id="ProtNLM"/>
    </source>
</evidence>
<evidence type="ECO:0000313" key="1">
    <source>
        <dbReference type="EMBL" id="KHN80905.1"/>
    </source>
</evidence>
<sequence length="126" mass="14955">MSERSYAIDEIIDEKAITKGNRAQKHYLVRWEPTWEPAKQIEAEAPIAVERYEQGKECKRENKTSLKDRIEIEGLENESEDLRDAVFVVRRLSTDECFRMKYNEIRKHHSDALIDFYEKCIVNFDG</sequence>
<gene>
    <name evidence="1" type="ORF">Tcan_05505</name>
    <name evidence="2" type="ORF">TCNE_LOCUS12827</name>
</gene>
<dbReference type="SUPFAM" id="SSF54160">
    <property type="entry name" value="Chromo domain-like"/>
    <property type="match status" value="1"/>
</dbReference>
<protein>
    <recommendedName>
        <fullName evidence="4">Chromo domain-containing protein</fullName>
    </recommendedName>
</protein>
<accession>A0A0B2VIM3</accession>
<dbReference type="OrthoDB" id="433924at2759"/>